<accession>A0A507R1W3</accession>
<proteinExistence type="predicted"/>
<dbReference type="AlphaFoldDB" id="A0A507R1W3"/>
<comment type="caution">
    <text evidence="1">The sequence shown here is derived from an EMBL/GenBank/DDBJ whole genome shotgun (WGS) entry which is preliminary data.</text>
</comment>
<dbReference type="EMBL" id="VIFY01000008">
    <property type="protein sequence ID" value="TQB76576.1"/>
    <property type="molecule type" value="Genomic_DNA"/>
</dbReference>
<keyword evidence="2" id="KW-1185">Reference proteome</keyword>
<protein>
    <submittedName>
        <fullName evidence="1">Uncharacterized protein</fullName>
    </submittedName>
</protein>
<gene>
    <name evidence="1" type="ORF">MPDQ_007497</name>
</gene>
<evidence type="ECO:0000313" key="1">
    <source>
        <dbReference type="EMBL" id="TQB76576.1"/>
    </source>
</evidence>
<name>A0A507R1W3_MONPU</name>
<sequence length="78" mass="9197">MPSETGQHRNMLGLGYQNPVFPYYSMRCHLPVSQQEFFVKNATDTQLRASYHEDEGFETMIKDTLFDLRRVMAFFEVV</sequence>
<organism evidence="1 2">
    <name type="scientific">Monascus purpureus</name>
    <name type="common">Red mold</name>
    <name type="synonym">Monascus anka</name>
    <dbReference type="NCBI Taxonomy" id="5098"/>
    <lineage>
        <taxon>Eukaryota</taxon>
        <taxon>Fungi</taxon>
        <taxon>Dikarya</taxon>
        <taxon>Ascomycota</taxon>
        <taxon>Pezizomycotina</taxon>
        <taxon>Eurotiomycetes</taxon>
        <taxon>Eurotiomycetidae</taxon>
        <taxon>Eurotiales</taxon>
        <taxon>Aspergillaceae</taxon>
        <taxon>Monascus</taxon>
    </lineage>
</organism>
<dbReference type="Proteomes" id="UP000319663">
    <property type="component" value="Unassembled WGS sequence"/>
</dbReference>
<reference evidence="1 2" key="1">
    <citation type="submission" date="2019-06" db="EMBL/GenBank/DDBJ databases">
        <title>Wine fermentation using esterase from Monascus purpureus.</title>
        <authorList>
            <person name="Geng C."/>
            <person name="Zhang Y."/>
        </authorList>
    </citation>
    <scope>NUCLEOTIDE SEQUENCE [LARGE SCALE GENOMIC DNA]</scope>
    <source>
        <strain evidence="1">HQ1</strain>
    </source>
</reference>
<evidence type="ECO:0000313" key="2">
    <source>
        <dbReference type="Proteomes" id="UP000319663"/>
    </source>
</evidence>